<feature type="region of interest" description="Disordered" evidence="1">
    <location>
        <begin position="523"/>
        <end position="554"/>
    </location>
</feature>
<dbReference type="Proteomes" id="UP001589611">
    <property type="component" value="Unassembled WGS sequence"/>
</dbReference>
<proteinExistence type="predicted"/>
<organism evidence="3 4">
    <name type="scientific">Microbacterium terregens</name>
    <dbReference type="NCBI Taxonomy" id="69363"/>
    <lineage>
        <taxon>Bacteria</taxon>
        <taxon>Bacillati</taxon>
        <taxon>Actinomycetota</taxon>
        <taxon>Actinomycetes</taxon>
        <taxon>Micrococcales</taxon>
        <taxon>Microbacteriaceae</taxon>
        <taxon>Microbacterium</taxon>
    </lineage>
</organism>
<evidence type="ECO:0000259" key="2">
    <source>
        <dbReference type="Pfam" id="PF13524"/>
    </source>
</evidence>
<evidence type="ECO:0000256" key="1">
    <source>
        <dbReference type="SAM" id="MobiDB-lite"/>
    </source>
</evidence>
<reference evidence="3 4" key="1">
    <citation type="submission" date="2024-09" db="EMBL/GenBank/DDBJ databases">
        <authorList>
            <person name="Sun Q."/>
            <person name="Mori K."/>
        </authorList>
    </citation>
    <scope>NUCLEOTIDE SEQUENCE [LARGE SCALE GENOMIC DNA]</scope>
    <source>
        <strain evidence="3 4">JCM 1342</strain>
    </source>
</reference>
<dbReference type="Pfam" id="PF13524">
    <property type="entry name" value="Glyco_trans_1_2"/>
    <property type="match status" value="1"/>
</dbReference>
<feature type="domain" description="Spore protein YkvP/CgeB glycosyl transferase-like" evidence="2">
    <location>
        <begin position="202"/>
        <end position="313"/>
    </location>
</feature>
<accession>A0ABV5T3B1</accession>
<dbReference type="EMBL" id="JBHMBE010000006">
    <property type="protein sequence ID" value="MFB9647098.1"/>
    <property type="molecule type" value="Genomic_DNA"/>
</dbReference>
<protein>
    <submittedName>
        <fullName evidence="3">Glycosyltransferase</fullName>
        <ecNumber evidence="3">2.4.-.-</ecNumber>
    </submittedName>
</protein>
<keyword evidence="3" id="KW-0328">Glycosyltransferase</keyword>
<sequence>MDTLDRLVVTGDVRAWPGPKPRMAFFRMADPALPEFIAGHARDHVRCLEQFFDVSVIDANADYDEVVDRLRPDLTLFESGVYARRGRAIANTHRHPEIPKVGLLNADGYCPTRSVFLADMDDWGVDTFFAIAVSAVGYTPDIADRTYAWPNFADRKIFHPYPGGKTQSILLSGSRESNYPWRVRVDRVLRERFPVRSMPHTGWFDRSAATAMSSGESYARALSSALIVPTCGTIAEELVRKHLEIPASGALLLTERTPAVEAAGYVDMVNCVFADDADVADKVEYLLERLDVLADITAAGTRLAHDRHSIENRDQLRQWYELRKSAPGQQITQPDPFGLLTVNAAGDAESVSIVTRPGVDRRLLASAVASITAGRPGEAADRFGQVLNFHFEPEAALGFARSALHLGRPDLARALLEHSTAIVVRGHGASHADPVEWAWLARVALCQGDLERAREAAAAYPQVRHPELDRMRAVVAHLVGASVSPADRPRHRSVHAGYGAEAWEVWRADLVQDLLACRRPATASQVGTMPDPSAAAPLPAGPAEPTPTASRVHRAVRSTRRLLGRVARRARRELASLTGRETGPDRSSMFQILGGRRLDTVLLLMVADDTARRLQSLVARDPSSLEIVRLGSAVRSADPDRFVPWGLRSGVEGSVLRSLPLWGTSMVVATRAGAAYLRVPDLANTDVVVLIDDDAPESAFERSARTGAAWVPAGAETTDRWNEALPGIRITAWERSAASDSRGSV</sequence>
<keyword evidence="3" id="KW-0808">Transferase</keyword>
<dbReference type="EC" id="2.4.-.-" evidence="3"/>
<dbReference type="InterPro" id="IPR055259">
    <property type="entry name" value="YkvP/CgeB_Glyco_trans-like"/>
</dbReference>
<dbReference type="RefSeq" id="WP_344711872.1">
    <property type="nucleotide sequence ID" value="NZ_BAAAWH010000001.1"/>
</dbReference>
<dbReference type="GO" id="GO:0016757">
    <property type="term" value="F:glycosyltransferase activity"/>
    <property type="evidence" value="ECO:0007669"/>
    <property type="project" value="UniProtKB-KW"/>
</dbReference>
<gene>
    <name evidence="3" type="ORF">ACFFPJ_14975</name>
</gene>
<comment type="caution">
    <text evidence="3">The sequence shown here is derived from an EMBL/GenBank/DDBJ whole genome shotgun (WGS) entry which is preliminary data.</text>
</comment>
<keyword evidence="4" id="KW-1185">Reference proteome</keyword>
<name>A0ABV5T3B1_9MICO</name>
<evidence type="ECO:0000313" key="3">
    <source>
        <dbReference type="EMBL" id="MFB9647098.1"/>
    </source>
</evidence>
<evidence type="ECO:0000313" key="4">
    <source>
        <dbReference type="Proteomes" id="UP001589611"/>
    </source>
</evidence>